<feature type="non-terminal residue" evidence="2">
    <location>
        <position position="1"/>
    </location>
</feature>
<dbReference type="InterPro" id="IPR006091">
    <property type="entry name" value="Acyl-CoA_Oxase/DH_mid-dom"/>
</dbReference>
<dbReference type="PANTHER" id="PTHR43884">
    <property type="entry name" value="ACYL-COA DEHYDROGENASE"/>
    <property type="match status" value="1"/>
</dbReference>
<name>A0A3B8WPP7_MARNT</name>
<dbReference type="Pfam" id="PF02770">
    <property type="entry name" value="Acyl-CoA_dh_M"/>
    <property type="match status" value="1"/>
</dbReference>
<dbReference type="Proteomes" id="UP000261325">
    <property type="component" value="Unassembled WGS sequence"/>
</dbReference>
<dbReference type="PANTHER" id="PTHR43884:SF12">
    <property type="entry name" value="ISOVALERYL-COA DEHYDROGENASE, MITOCHONDRIAL-RELATED"/>
    <property type="match status" value="1"/>
</dbReference>
<evidence type="ECO:0000259" key="1">
    <source>
        <dbReference type="Pfam" id="PF02770"/>
    </source>
</evidence>
<dbReference type="InterPro" id="IPR046373">
    <property type="entry name" value="Acyl-CoA_Oxase/DH_mid-dom_sf"/>
</dbReference>
<dbReference type="Gene3D" id="2.40.110.10">
    <property type="entry name" value="Butyryl-CoA Dehydrogenase, subunit A, domain 2"/>
    <property type="match status" value="1"/>
</dbReference>
<accession>A0A3B8WPP7</accession>
<reference evidence="2 3" key="1">
    <citation type="journal article" date="2018" name="Nat. Biotechnol.">
        <title>A standardized bacterial taxonomy based on genome phylogeny substantially revises the tree of life.</title>
        <authorList>
            <person name="Parks D.H."/>
            <person name="Chuvochina M."/>
            <person name="Waite D.W."/>
            <person name="Rinke C."/>
            <person name="Skarshewski A."/>
            <person name="Chaumeil P.A."/>
            <person name="Hugenholtz P."/>
        </authorList>
    </citation>
    <scope>NUCLEOTIDE SEQUENCE [LARGE SCALE GENOMIC DNA]</scope>
    <source>
        <strain evidence="2">UBA9049</strain>
    </source>
</reference>
<protein>
    <submittedName>
        <fullName evidence="2">Acyl-CoA dehydrogenase</fullName>
    </submittedName>
</protein>
<organism evidence="2 3">
    <name type="scientific">Marinobacter nauticus</name>
    <name type="common">Marinobacter hydrocarbonoclasticus</name>
    <name type="synonym">Marinobacter aquaeolei</name>
    <dbReference type="NCBI Taxonomy" id="2743"/>
    <lineage>
        <taxon>Bacteria</taxon>
        <taxon>Pseudomonadati</taxon>
        <taxon>Pseudomonadota</taxon>
        <taxon>Gammaproteobacteria</taxon>
        <taxon>Pseudomonadales</taxon>
        <taxon>Marinobacteraceae</taxon>
        <taxon>Marinobacter</taxon>
    </lineage>
</organism>
<gene>
    <name evidence="2" type="ORF">DCF82_12540</name>
</gene>
<dbReference type="SUPFAM" id="SSF56645">
    <property type="entry name" value="Acyl-CoA dehydrogenase NM domain-like"/>
    <property type="match status" value="1"/>
</dbReference>
<dbReference type="AlphaFoldDB" id="A0A3B8WPP7"/>
<sequence>EQKQKYLPKMASGEMITAIAMTEPGAGSDLQGVKTTAIRQGDHYILNGSKTFITNGQLADLVIVVAKTDPKEGAKG</sequence>
<dbReference type="InterPro" id="IPR006089">
    <property type="entry name" value="Acyl-CoA_DH_CS"/>
</dbReference>
<proteinExistence type="predicted"/>
<dbReference type="PROSITE" id="PS00072">
    <property type="entry name" value="ACYL_COA_DH_1"/>
    <property type="match status" value="1"/>
</dbReference>
<evidence type="ECO:0000313" key="3">
    <source>
        <dbReference type="Proteomes" id="UP000261325"/>
    </source>
</evidence>
<dbReference type="InterPro" id="IPR037069">
    <property type="entry name" value="AcylCoA_DH/ox_N_sf"/>
</dbReference>
<feature type="domain" description="Acyl-CoA oxidase/dehydrogenase middle" evidence="1">
    <location>
        <begin position="18"/>
        <end position="71"/>
    </location>
</feature>
<comment type="caution">
    <text evidence="2">The sequence shown here is derived from an EMBL/GenBank/DDBJ whole genome shotgun (WGS) entry which is preliminary data.</text>
</comment>
<dbReference type="GO" id="GO:0050660">
    <property type="term" value="F:flavin adenine dinucleotide binding"/>
    <property type="evidence" value="ECO:0007669"/>
    <property type="project" value="InterPro"/>
</dbReference>
<dbReference type="EMBL" id="DLYI01000162">
    <property type="protein sequence ID" value="HAC28625.1"/>
    <property type="molecule type" value="Genomic_DNA"/>
</dbReference>
<evidence type="ECO:0000313" key="2">
    <source>
        <dbReference type="EMBL" id="HAC28625.1"/>
    </source>
</evidence>
<dbReference type="Gene3D" id="1.10.540.10">
    <property type="entry name" value="Acyl-CoA dehydrogenase/oxidase, N-terminal domain"/>
    <property type="match status" value="1"/>
</dbReference>
<dbReference type="GO" id="GO:0003995">
    <property type="term" value="F:acyl-CoA dehydrogenase activity"/>
    <property type="evidence" value="ECO:0007669"/>
    <property type="project" value="InterPro"/>
</dbReference>
<dbReference type="InterPro" id="IPR009100">
    <property type="entry name" value="AcylCoA_DH/oxidase_NM_dom_sf"/>
</dbReference>
<feature type="non-terminal residue" evidence="2">
    <location>
        <position position="76"/>
    </location>
</feature>